<name>A0A328U6N6_9BACL</name>
<reference evidence="10 11" key="1">
    <citation type="submission" date="2018-06" db="EMBL/GenBank/DDBJ databases">
        <title>Paenibacillus montanisoli sp. nov., isolated from mountain area soil.</title>
        <authorList>
            <person name="Wu M."/>
        </authorList>
    </citation>
    <scope>NUCLEOTIDE SEQUENCE [LARGE SCALE GENOMIC DNA]</scope>
    <source>
        <strain evidence="10 11">RA17</strain>
    </source>
</reference>
<keyword evidence="3" id="KW-0479">Metal-binding</keyword>
<dbReference type="Gene3D" id="1.20.1090.10">
    <property type="entry name" value="Dehydroquinate synthase-like - alpha domain"/>
    <property type="match status" value="1"/>
</dbReference>
<evidence type="ECO:0000256" key="9">
    <source>
        <dbReference type="ARBA" id="ARBA00023264"/>
    </source>
</evidence>
<dbReference type="SUPFAM" id="SSF56796">
    <property type="entry name" value="Dehydroquinate synthase-like"/>
    <property type="match status" value="1"/>
</dbReference>
<keyword evidence="2" id="KW-0444">Lipid biosynthesis</keyword>
<dbReference type="RefSeq" id="WP_112880546.1">
    <property type="nucleotide sequence ID" value="NZ_QLUW01000001.1"/>
</dbReference>
<dbReference type="InterPro" id="IPR016205">
    <property type="entry name" value="Glycerol_DH"/>
</dbReference>
<dbReference type="PANTHER" id="PTHR43616">
    <property type="entry name" value="GLYCEROL DEHYDROGENASE"/>
    <property type="match status" value="1"/>
</dbReference>
<dbReference type="Pfam" id="PF13685">
    <property type="entry name" value="Fe-ADH_2"/>
    <property type="match status" value="1"/>
</dbReference>
<keyword evidence="6" id="KW-0520">NAD</keyword>
<gene>
    <name evidence="10" type="ORF">DL346_02775</name>
</gene>
<dbReference type="Proteomes" id="UP000249260">
    <property type="component" value="Unassembled WGS sequence"/>
</dbReference>
<keyword evidence="4" id="KW-0521">NADP</keyword>
<dbReference type="InterPro" id="IPR032837">
    <property type="entry name" value="G1PDH"/>
</dbReference>
<keyword evidence="5" id="KW-0560">Oxidoreductase</keyword>
<keyword evidence="9" id="KW-1208">Phospholipid metabolism</keyword>
<keyword evidence="1" id="KW-0963">Cytoplasm</keyword>
<organism evidence="10 11">
    <name type="scientific">Paenibacillus montanisoli</name>
    <dbReference type="NCBI Taxonomy" id="2081970"/>
    <lineage>
        <taxon>Bacteria</taxon>
        <taxon>Bacillati</taxon>
        <taxon>Bacillota</taxon>
        <taxon>Bacilli</taxon>
        <taxon>Bacillales</taxon>
        <taxon>Paenibacillaceae</taxon>
        <taxon>Paenibacillus</taxon>
    </lineage>
</organism>
<comment type="caution">
    <text evidence="10">The sequence shown here is derived from an EMBL/GenBank/DDBJ whole genome shotgun (WGS) entry which is preliminary data.</text>
</comment>
<sequence length="380" mass="40115">MNIQLALAEVNAAAAARPDGVKHAPIVMESLLQAGALREIAPFLQEKGYGEVVLVVDANTWEAAGKQLAGHMETAGAAYRVCTLAPNSQGDVIADERTIVRLMLDAPLQVQALIAVGSGTIHDIVRFVCCQTGRDFISVPTAASVDGFTSVGAPIIVDGVKITVPAIAPCAIFADLEVLAAAPQRLTAAGFADMLGKFTSLADWKFSSELAGEPFCPLAYDLTEQALAKCIEFACDISTCSQEGVAVLMEALLLSGWSMLLVGHSRPASGGEHHLSHHFEMAYLKEGRRQLLHGAKVGVASVLLAGLYRERLAEAYPGIYGGLPQPDQLRTWLRDAGGPADPADIGLSEALIAEAMSEAHKLRDRYTGLKHLVLQAGGEG</sequence>
<evidence type="ECO:0000313" key="10">
    <source>
        <dbReference type="EMBL" id="RAP77423.1"/>
    </source>
</evidence>
<keyword evidence="8" id="KW-0594">Phospholipid biosynthesis</keyword>
<evidence type="ECO:0000256" key="4">
    <source>
        <dbReference type="ARBA" id="ARBA00022857"/>
    </source>
</evidence>
<dbReference type="EMBL" id="QLUW01000001">
    <property type="protein sequence ID" value="RAP77423.1"/>
    <property type="molecule type" value="Genomic_DNA"/>
</dbReference>
<evidence type="ECO:0000313" key="11">
    <source>
        <dbReference type="Proteomes" id="UP000249260"/>
    </source>
</evidence>
<dbReference type="OrthoDB" id="9763580at2"/>
<accession>A0A328U6N6</accession>
<dbReference type="Gene3D" id="3.40.50.1970">
    <property type="match status" value="1"/>
</dbReference>
<dbReference type="PANTHER" id="PTHR43616:SF5">
    <property type="entry name" value="GLYCEROL DEHYDROGENASE 1"/>
    <property type="match status" value="1"/>
</dbReference>
<dbReference type="GO" id="GO:0008654">
    <property type="term" value="P:phospholipid biosynthetic process"/>
    <property type="evidence" value="ECO:0007669"/>
    <property type="project" value="UniProtKB-KW"/>
</dbReference>
<protein>
    <submittedName>
        <fullName evidence="10">sn-glycerol-1-phosphate dehydrogenase</fullName>
    </submittedName>
</protein>
<evidence type="ECO:0000256" key="8">
    <source>
        <dbReference type="ARBA" id="ARBA00023209"/>
    </source>
</evidence>
<evidence type="ECO:0000256" key="2">
    <source>
        <dbReference type="ARBA" id="ARBA00022516"/>
    </source>
</evidence>
<proteinExistence type="predicted"/>
<dbReference type="CDD" id="cd08175">
    <property type="entry name" value="G1PDH"/>
    <property type="match status" value="1"/>
</dbReference>
<evidence type="ECO:0000256" key="6">
    <source>
        <dbReference type="ARBA" id="ARBA00023027"/>
    </source>
</evidence>
<dbReference type="AlphaFoldDB" id="A0A328U6N6"/>
<dbReference type="GO" id="GO:0046872">
    <property type="term" value="F:metal ion binding"/>
    <property type="evidence" value="ECO:0007669"/>
    <property type="project" value="UniProtKB-KW"/>
</dbReference>
<evidence type="ECO:0000256" key="7">
    <source>
        <dbReference type="ARBA" id="ARBA00023098"/>
    </source>
</evidence>
<evidence type="ECO:0000256" key="5">
    <source>
        <dbReference type="ARBA" id="ARBA00023002"/>
    </source>
</evidence>
<dbReference type="GO" id="GO:0016614">
    <property type="term" value="F:oxidoreductase activity, acting on CH-OH group of donors"/>
    <property type="evidence" value="ECO:0007669"/>
    <property type="project" value="InterPro"/>
</dbReference>
<evidence type="ECO:0000256" key="3">
    <source>
        <dbReference type="ARBA" id="ARBA00022723"/>
    </source>
</evidence>
<evidence type="ECO:0000256" key="1">
    <source>
        <dbReference type="ARBA" id="ARBA00022490"/>
    </source>
</evidence>
<keyword evidence="11" id="KW-1185">Reference proteome</keyword>
<keyword evidence="7" id="KW-0443">Lipid metabolism</keyword>